<dbReference type="PANTHER" id="PTHR42860:SF1">
    <property type="entry name" value="VITAMIN B12-BINDING PROTEIN"/>
    <property type="match status" value="1"/>
</dbReference>
<dbReference type="SUPFAM" id="SSF53807">
    <property type="entry name" value="Helical backbone' metal receptor"/>
    <property type="match status" value="1"/>
</dbReference>
<accession>A0A934K4G2</accession>
<keyword evidence="3" id="KW-1185">Reference proteome</keyword>
<protein>
    <submittedName>
        <fullName evidence="2">ABC transporter substrate-binding protein</fullName>
    </submittedName>
</protein>
<evidence type="ECO:0000259" key="1">
    <source>
        <dbReference type="Pfam" id="PF01497"/>
    </source>
</evidence>
<reference evidence="2" key="1">
    <citation type="submission" date="2020-10" db="EMBL/GenBank/DDBJ databases">
        <title>Ca. Dormibacterota MAGs.</title>
        <authorList>
            <person name="Montgomery K."/>
        </authorList>
    </citation>
    <scope>NUCLEOTIDE SEQUENCE [LARGE SCALE GENOMIC DNA]</scope>
    <source>
        <strain evidence="2">SC8812_S17_10</strain>
    </source>
</reference>
<comment type="caution">
    <text evidence="2">The sequence shown here is derived from an EMBL/GenBank/DDBJ whole genome shotgun (WGS) entry which is preliminary data.</text>
</comment>
<evidence type="ECO:0000313" key="3">
    <source>
        <dbReference type="Proteomes" id="UP000612893"/>
    </source>
</evidence>
<dbReference type="RefSeq" id="WP_338204030.1">
    <property type="nucleotide sequence ID" value="NZ_JAEKNR010000198.1"/>
</dbReference>
<dbReference type="InterPro" id="IPR002491">
    <property type="entry name" value="ABC_transptr_periplasmic_BD"/>
</dbReference>
<name>A0A934K4G2_9BACT</name>
<dbReference type="EMBL" id="JAEKNR010000198">
    <property type="protein sequence ID" value="MBJ7600267.1"/>
    <property type="molecule type" value="Genomic_DNA"/>
</dbReference>
<organism evidence="2 3">
    <name type="scientific">Candidatus Nephthysia bennettiae</name>
    <dbReference type="NCBI Taxonomy" id="3127016"/>
    <lineage>
        <taxon>Bacteria</taxon>
        <taxon>Bacillati</taxon>
        <taxon>Candidatus Dormiibacterota</taxon>
        <taxon>Candidatus Dormibacteria</taxon>
        <taxon>Candidatus Dormibacterales</taxon>
        <taxon>Candidatus Dormibacteraceae</taxon>
        <taxon>Candidatus Nephthysia</taxon>
    </lineage>
</organism>
<proteinExistence type="predicted"/>
<feature type="domain" description="Fe/B12 periplasmic-binding" evidence="1">
    <location>
        <begin position="3"/>
        <end position="227"/>
    </location>
</feature>
<sequence length="281" mass="29919">MRIVSLLPGATETLFALGVGDSVVGVTHECDHPAAARERPSVTRPTLELEGLNGGEVEARVAAAAASGQPLYELDVGRLRRLAPDLVVAQDVCRVCAVPAEQVIQELDGSRVLRQHPHSLEDVLVGMAELASACGVDPEPLVGGLRARIAAAASAASRRRAVRGVFLEWLDPPYPAGHWTPDLLRLAGIEDPLARPGRPSLAVDWDTVKAARPEVVLVAPCGFDLEQARKETDRQAAQLSALGADRLVVFDGSSYFNRPGPRLVESLEMLVREAASIMPCG</sequence>
<dbReference type="AlphaFoldDB" id="A0A934K4G2"/>
<dbReference type="Proteomes" id="UP000612893">
    <property type="component" value="Unassembled WGS sequence"/>
</dbReference>
<dbReference type="Pfam" id="PF01497">
    <property type="entry name" value="Peripla_BP_2"/>
    <property type="match status" value="1"/>
</dbReference>
<evidence type="ECO:0000313" key="2">
    <source>
        <dbReference type="EMBL" id="MBJ7600267.1"/>
    </source>
</evidence>
<dbReference type="InterPro" id="IPR051030">
    <property type="entry name" value="Vitamin_B12-ABC_binding"/>
</dbReference>
<dbReference type="PANTHER" id="PTHR42860">
    <property type="entry name" value="VITAMIN B12-BINDING PROTEIN"/>
    <property type="match status" value="1"/>
</dbReference>
<gene>
    <name evidence="2" type="ORF">JF922_19610</name>
</gene>
<dbReference type="Gene3D" id="3.40.50.1980">
    <property type="entry name" value="Nitrogenase molybdenum iron protein domain"/>
    <property type="match status" value="2"/>
</dbReference>